<dbReference type="EMBL" id="DS990391">
    <property type="protein sequence ID" value="EFR45722.1"/>
    <property type="molecule type" value="Genomic_DNA"/>
</dbReference>
<reference evidence="2 5" key="2">
    <citation type="journal article" date="2012" name="J. Bacteriol.">
        <title>Complete Genome Sequence of Helicobacter cinaedi Type Strain ATCC BAA-847.</title>
        <authorList>
            <person name="Miyoshi-Akiyama T."/>
            <person name="Takeshita N."/>
            <person name="Ohmagari N."/>
            <person name="Kirikae T."/>
        </authorList>
    </citation>
    <scope>NUCLEOTIDE SEQUENCE [LARGE SCALE GENOMIC DNA]</scope>
    <source>
        <strain evidence="2 5">ATCC BAA-847</strain>
    </source>
</reference>
<evidence type="ECO:0000313" key="4">
    <source>
        <dbReference type="Proteomes" id="UP000005755"/>
    </source>
</evidence>
<evidence type="ECO:0000313" key="2">
    <source>
        <dbReference type="EMBL" id="BAM33090.1"/>
    </source>
</evidence>
<organism evidence="2 5">
    <name type="scientific">Helicobacter cinaedi CCUG 18818 = ATCC BAA-847</name>
    <dbReference type="NCBI Taxonomy" id="537971"/>
    <lineage>
        <taxon>Bacteria</taxon>
        <taxon>Pseudomonadati</taxon>
        <taxon>Campylobacterota</taxon>
        <taxon>Epsilonproteobacteria</taxon>
        <taxon>Campylobacterales</taxon>
        <taxon>Helicobacteraceae</taxon>
        <taxon>Helicobacter</taxon>
    </lineage>
</organism>
<evidence type="ECO:0000313" key="3">
    <source>
        <dbReference type="EMBL" id="EFR45722.1"/>
    </source>
</evidence>
<feature type="region of interest" description="Disordered" evidence="1">
    <location>
        <begin position="1"/>
        <end position="24"/>
    </location>
</feature>
<gene>
    <name evidence="2" type="ORF">HCBAA847_1870</name>
    <name evidence="3" type="ORF">HCCG_00268</name>
</gene>
<reference evidence="3" key="1">
    <citation type="submission" date="2008-08" db="EMBL/GenBank/DDBJ databases">
        <title>Annotation of Helicobacter cinaedi strain CCUG 18818.</title>
        <authorList>
            <consortium name="The Broad Institute Genome Sequencing Platform"/>
            <person name="Fox J.G."/>
            <person name="Shen Z."/>
            <person name="Charoenlap N."/>
            <person name="Schauer D.B."/>
            <person name="Ward D."/>
            <person name="Mehta T."/>
            <person name="Young S."/>
            <person name="Jaffe D."/>
            <person name="Gnerre S."/>
            <person name="Berlin A."/>
            <person name="Heiman D."/>
            <person name="Hepburn T."/>
            <person name="Shea T."/>
            <person name="Sykes S."/>
            <person name="Alvarado L."/>
            <person name="Kodira C."/>
            <person name="Borodovsky M."/>
            <person name="Lander E."/>
            <person name="Galagan J."/>
            <person name="Nusbaum C."/>
            <person name="Birren B."/>
        </authorList>
    </citation>
    <scope>NUCLEOTIDE SEQUENCE</scope>
    <source>
        <strain evidence="3">CCUG 18818</strain>
    </source>
</reference>
<protein>
    <submittedName>
        <fullName evidence="2">Uncharacterized protein</fullName>
    </submittedName>
</protein>
<feature type="compositionally biased region" description="Low complexity" evidence="1">
    <location>
        <begin position="11"/>
        <end position="21"/>
    </location>
</feature>
<dbReference type="KEGG" id="hcb:HCBAA847_1870"/>
<dbReference type="AlphaFoldDB" id="A0AAI8QHR9"/>
<keyword evidence="4" id="KW-1185">Reference proteome</keyword>
<dbReference type="EMBL" id="AP012492">
    <property type="protein sequence ID" value="BAM33090.1"/>
    <property type="molecule type" value="Genomic_DNA"/>
</dbReference>
<accession>A0AAI8QHR9</accession>
<sequence length="106" mass="11887">MICSIIPKATSPNPKNPSNPNGEAYINENVAKDIQNYVSNPQILTDELKHRAKSYALNNTLTPPSDEFILKAINDDTLIYTTIGNGKVNKEQVEKLREMIEKNKSE</sequence>
<dbReference type="Proteomes" id="UP000006036">
    <property type="component" value="Chromosome 1"/>
</dbReference>
<evidence type="ECO:0000313" key="5">
    <source>
        <dbReference type="Proteomes" id="UP000006036"/>
    </source>
</evidence>
<proteinExistence type="predicted"/>
<reference evidence="2" key="3">
    <citation type="submission" date="2012-07" db="EMBL/GenBank/DDBJ databases">
        <authorList>
            <person name="Akiyama T."/>
            <person name="Takeshita N."/>
            <person name="Ohmagari N."/>
            <person name="Kirikae T."/>
        </authorList>
    </citation>
    <scope>NUCLEOTIDE SEQUENCE</scope>
    <source>
        <strain evidence="2">ATCC BAA-847</strain>
    </source>
</reference>
<dbReference type="Proteomes" id="UP000005755">
    <property type="component" value="Unassembled WGS sequence"/>
</dbReference>
<reference evidence="4" key="4">
    <citation type="journal article" date="2014" name="Genome Announc.">
        <title>Draft genome sequences of six enterohepatic helicobacter species isolated from humans and one from rhesus macaques.</title>
        <authorList>
            <person name="Shen Z."/>
            <person name="Sheh A."/>
            <person name="Young S.K."/>
            <person name="Abouelliel A."/>
            <person name="Ward D.V."/>
            <person name="Earl A.M."/>
            <person name="Fox J.G."/>
        </authorList>
    </citation>
    <scope>NUCLEOTIDE SEQUENCE [LARGE SCALE GENOMIC DNA]</scope>
    <source>
        <strain evidence="4">CCUG 18818</strain>
    </source>
</reference>
<dbReference type="RefSeq" id="WP_002955545.1">
    <property type="nucleotide sequence ID" value="NC_020555.1"/>
</dbReference>
<name>A0AAI8QHR9_9HELI</name>
<evidence type="ECO:0000256" key="1">
    <source>
        <dbReference type="SAM" id="MobiDB-lite"/>
    </source>
</evidence>